<dbReference type="EMBL" id="QQBC01000001">
    <property type="protein sequence ID" value="RDI69499.1"/>
    <property type="molecule type" value="Genomic_DNA"/>
</dbReference>
<dbReference type="Gene3D" id="3.40.50.1820">
    <property type="entry name" value="alpha/beta hydrolase"/>
    <property type="match status" value="1"/>
</dbReference>
<dbReference type="Proteomes" id="UP000254869">
    <property type="component" value="Unassembled WGS sequence"/>
</dbReference>
<dbReference type="GO" id="GO:0004301">
    <property type="term" value="F:epoxide hydrolase activity"/>
    <property type="evidence" value="ECO:0007669"/>
    <property type="project" value="TreeGrafter"/>
</dbReference>
<protein>
    <recommendedName>
        <fullName evidence="3">Alpha/beta hydrolase family protein</fullName>
    </recommendedName>
</protein>
<organism evidence="1 2">
    <name type="scientific">Nocardia pseudobrasiliensis</name>
    <dbReference type="NCBI Taxonomy" id="45979"/>
    <lineage>
        <taxon>Bacteria</taxon>
        <taxon>Bacillati</taxon>
        <taxon>Actinomycetota</taxon>
        <taxon>Actinomycetes</taxon>
        <taxon>Mycobacteriales</taxon>
        <taxon>Nocardiaceae</taxon>
        <taxon>Nocardia</taxon>
    </lineage>
</organism>
<reference evidence="1 2" key="1">
    <citation type="submission" date="2018-07" db="EMBL/GenBank/DDBJ databases">
        <title>Genomic Encyclopedia of Type Strains, Phase IV (KMG-IV): sequencing the most valuable type-strain genomes for metagenomic binning, comparative biology and taxonomic classification.</title>
        <authorList>
            <person name="Goeker M."/>
        </authorList>
    </citation>
    <scope>NUCLEOTIDE SEQUENCE [LARGE SCALE GENOMIC DNA]</scope>
    <source>
        <strain evidence="1 2">DSM 44290</strain>
    </source>
</reference>
<name>A0A370IFL6_9NOCA</name>
<dbReference type="InterPro" id="IPR029058">
    <property type="entry name" value="AB_hydrolase_fold"/>
</dbReference>
<dbReference type="AlphaFoldDB" id="A0A370IFL6"/>
<accession>A0A370IFL6</accession>
<dbReference type="SUPFAM" id="SSF53474">
    <property type="entry name" value="alpha/beta-Hydrolases"/>
    <property type="match status" value="1"/>
</dbReference>
<evidence type="ECO:0008006" key="3">
    <source>
        <dbReference type="Google" id="ProtNLM"/>
    </source>
</evidence>
<sequence>MYPALQVYLRDRRPILAVWRANDPILGPAGARAFAEDVPDAEIHLLDGGHFLLESAGAQVVELFRDFLCRRLVAYR</sequence>
<proteinExistence type="predicted"/>
<gene>
    <name evidence="1" type="ORF">DFR76_1011040</name>
</gene>
<keyword evidence="2" id="KW-1185">Reference proteome</keyword>
<dbReference type="InterPro" id="IPR051340">
    <property type="entry name" value="Haloalkane_dehalogenase"/>
</dbReference>
<evidence type="ECO:0000313" key="1">
    <source>
        <dbReference type="EMBL" id="RDI69499.1"/>
    </source>
</evidence>
<dbReference type="PANTHER" id="PTHR42977:SF1">
    <property type="entry name" value="BLR6576 PROTEIN"/>
    <property type="match status" value="1"/>
</dbReference>
<comment type="caution">
    <text evidence="1">The sequence shown here is derived from an EMBL/GenBank/DDBJ whole genome shotgun (WGS) entry which is preliminary data.</text>
</comment>
<dbReference type="STRING" id="1210086.GCA_001613105_03163"/>
<dbReference type="PANTHER" id="PTHR42977">
    <property type="entry name" value="HYDROLASE-RELATED"/>
    <property type="match status" value="1"/>
</dbReference>
<evidence type="ECO:0000313" key="2">
    <source>
        <dbReference type="Proteomes" id="UP000254869"/>
    </source>
</evidence>